<dbReference type="eggNOG" id="COG3291">
    <property type="taxonomic scope" value="Bacteria"/>
</dbReference>
<proteinExistence type="predicted"/>
<evidence type="ECO:0000313" key="2">
    <source>
        <dbReference type="EMBL" id="KGO92506.1"/>
    </source>
</evidence>
<accession>A0A0A2MLN1</accession>
<dbReference type="Proteomes" id="UP000030111">
    <property type="component" value="Unassembled WGS sequence"/>
</dbReference>
<protein>
    <recommendedName>
        <fullName evidence="4">T9SS type B sorting domain-containing protein</fullName>
    </recommendedName>
</protein>
<dbReference type="STRING" id="1121898.GCA_000422725_03495"/>
<evidence type="ECO:0000313" key="3">
    <source>
        <dbReference type="Proteomes" id="UP000030111"/>
    </source>
</evidence>
<dbReference type="eggNOG" id="COG1361">
    <property type="taxonomic scope" value="Bacteria"/>
</dbReference>
<feature type="region of interest" description="Disordered" evidence="1">
    <location>
        <begin position="391"/>
        <end position="411"/>
    </location>
</feature>
<dbReference type="Pfam" id="PF13585">
    <property type="entry name" value="CHU_C"/>
    <property type="match status" value="1"/>
</dbReference>
<dbReference type="InterPro" id="IPR026341">
    <property type="entry name" value="T9SS_type_B"/>
</dbReference>
<keyword evidence="3" id="KW-1185">Reference proteome</keyword>
<evidence type="ECO:0000256" key="1">
    <source>
        <dbReference type="SAM" id="MobiDB-lite"/>
    </source>
</evidence>
<dbReference type="AlphaFoldDB" id="A0A0A2MLN1"/>
<comment type="caution">
    <text evidence="2">The sequence shown here is derived from an EMBL/GenBank/DDBJ whole genome shotgun (WGS) entry which is preliminary data.</text>
</comment>
<dbReference type="EMBL" id="JRLY01000009">
    <property type="protein sequence ID" value="KGO92506.1"/>
    <property type="molecule type" value="Genomic_DNA"/>
</dbReference>
<sequence length="1116" mass="120027">MITVNNNTLAHGAFVKLARYTIILSLLLFSTILKAQGFTISVAATPETCSGNGTLTFTPQNAAPSPAITYQVYLMPGGTTDLAGGTTATTLPGLVAGTYQVIATQGSISAPAVTATVENQLNPLVFGVFTHVPAYCGPDGSITVVVTSGTPVSYQITAGPNTTGVQNSSTFNNISAGFYTIQVTDSCGDSQSINYTLPSNAPVLSVSPPSFPDKELPDCNHITVVNVVTHTTTLPIAYPLTATFTVYPPDGSAPIVFTQTIPAGGPDEAVIGQVIPLYYGEDYYYDVVVTDPCGTPYYALTNQVVAMFQVGAIFNDLGCGNRMMQIAPLQYVAPYTITFTNNVPEDFDPEQFSAIYPNPFYGETADFGDIDNPVPYGSYEFTVTDACGRSYTTTETNTEPPPATPSSTATNNDCINNKGKVIIEIPGFIIETAFITSGPPDYEFPPGGTPLTMPVDVTSFINSEQKLEVPGLPPGNYIFYLIDTCGNTYTYPVVIPPYSSGTLSSAMRPGCAPGFGSVFLGNNTAATEVLMLSWPSSYTVPTTTPYDVSFNIYTNGYFYMDNLPPGQYKFKVTTACQTFEPPPITVIGYNVTQNNITHTPLCGSFNLELQHTANAISGVGFWLQKEIDPVAGTWGHPDGSGVPYIEGEQPGAANAVAVQNNFVNTNLIYPTGHYRVLKAFKSYGSGSVTNEKICIENVYDFEYYNTLTVLSIQNISCSGTIADVQVNAVGVGTITYTITHANGIPLTTPIVNGSSNIFANLPSASYIVSVTDLCNTKTYSFNIADLPPLVTASTAPDLFACDDDGNSTEAFDLSLQTPTVLGLVNTADVTVSYYASQADADAAINPLPLNFLTSAATTTIYAKVQHNTNTTCSAISTFDITVRPKPVLLMNELWRGCENEPITITADPGFIHYDWDNGASGQVIDAFMQGPLTLTVTDLYGCQASKTIQVVTSAEPVISEIVISDWTDHDNSITVYTEQDGTASVQNFEYSLDGINFQTSNIFNGLDPGKYAVFVRDKYGCGMAPASTYLLTYPRFFTPNGDGQNEKWRIKFSTQAEPDLMVYIYDRYGKLITGFGADSEGWDGTYNGYLLPSTDYWFVVRRQSGKEFKGHFAMIR</sequence>
<organism evidence="2 3">
    <name type="scientific">Flavobacterium subsaxonicum WB 4.1-42 = DSM 21790</name>
    <dbReference type="NCBI Taxonomy" id="1121898"/>
    <lineage>
        <taxon>Bacteria</taxon>
        <taxon>Pseudomonadati</taxon>
        <taxon>Bacteroidota</taxon>
        <taxon>Flavobacteriia</taxon>
        <taxon>Flavobacteriales</taxon>
        <taxon>Flavobacteriaceae</taxon>
        <taxon>Flavobacterium</taxon>
    </lineage>
</organism>
<dbReference type="RefSeq" id="WP_026991461.1">
    <property type="nucleotide sequence ID" value="NZ_AUGP01000029.1"/>
</dbReference>
<name>A0A0A2MLN1_9FLAO</name>
<reference evidence="2 3" key="1">
    <citation type="submission" date="2013-09" db="EMBL/GenBank/DDBJ databases">
        <authorList>
            <person name="Zeng Z."/>
            <person name="Chen C."/>
        </authorList>
    </citation>
    <scope>NUCLEOTIDE SEQUENCE [LARGE SCALE GENOMIC DNA]</scope>
    <source>
        <strain evidence="2 3">WB 4.1-42</strain>
    </source>
</reference>
<dbReference type="OrthoDB" id="1652165at2"/>
<gene>
    <name evidence="2" type="ORF">Q766_12030</name>
</gene>
<evidence type="ECO:0008006" key="4">
    <source>
        <dbReference type="Google" id="ProtNLM"/>
    </source>
</evidence>
<dbReference type="NCBIfam" id="TIGR04131">
    <property type="entry name" value="Bac_Flav_CTERM"/>
    <property type="match status" value="1"/>
</dbReference>